<accession>A0ABR8BMU9</accession>
<evidence type="ECO:0000313" key="2">
    <source>
        <dbReference type="Proteomes" id="UP000621307"/>
    </source>
</evidence>
<gene>
    <name evidence="1" type="ORF">H6G14_27015</name>
</gene>
<proteinExistence type="predicted"/>
<comment type="caution">
    <text evidence="1">The sequence shown here is derived from an EMBL/GenBank/DDBJ whole genome shotgun (WGS) entry which is preliminary data.</text>
</comment>
<dbReference type="EMBL" id="JACJQL010000068">
    <property type="protein sequence ID" value="MBD2254880.1"/>
    <property type="molecule type" value="Genomic_DNA"/>
</dbReference>
<sequence>VKEYLQFQDATSPSQLPISKVDALVKNMCLAWSANYIDNPNEAESSYQQQVVDLVANGDDELTAINQWMQQVQAVKTGTV</sequence>
<organism evidence="1 2">
    <name type="scientific">Nostoc parmelioides FACHB-3921</name>
    <dbReference type="NCBI Taxonomy" id="2692909"/>
    <lineage>
        <taxon>Bacteria</taxon>
        <taxon>Bacillati</taxon>
        <taxon>Cyanobacteriota</taxon>
        <taxon>Cyanophyceae</taxon>
        <taxon>Nostocales</taxon>
        <taxon>Nostocaceae</taxon>
        <taxon>Nostoc</taxon>
    </lineage>
</organism>
<keyword evidence="2" id="KW-1185">Reference proteome</keyword>
<name>A0ABR8BMU9_9NOSO</name>
<reference evidence="1 2" key="1">
    <citation type="journal article" date="2020" name="ISME J.">
        <title>Comparative genomics reveals insights into cyanobacterial evolution and habitat adaptation.</title>
        <authorList>
            <person name="Chen M.Y."/>
            <person name="Teng W.K."/>
            <person name="Zhao L."/>
            <person name="Hu C.X."/>
            <person name="Zhou Y.K."/>
            <person name="Han B.P."/>
            <person name="Song L.R."/>
            <person name="Shu W.S."/>
        </authorList>
    </citation>
    <scope>NUCLEOTIDE SEQUENCE [LARGE SCALE GENOMIC DNA]</scope>
    <source>
        <strain evidence="1 2">FACHB-3921</strain>
    </source>
</reference>
<evidence type="ECO:0000313" key="1">
    <source>
        <dbReference type="EMBL" id="MBD2254880.1"/>
    </source>
</evidence>
<dbReference type="Proteomes" id="UP000621307">
    <property type="component" value="Unassembled WGS sequence"/>
</dbReference>
<protein>
    <submittedName>
        <fullName evidence="1">Uncharacterized protein</fullName>
    </submittedName>
</protein>
<feature type="non-terminal residue" evidence="1">
    <location>
        <position position="1"/>
    </location>
</feature>